<proteinExistence type="predicted"/>
<reference evidence="2" key="1">
    <citation type="submission" date="2022-03" db="EMBL/GenBank/DDBJ databases">
        <title>A functionally conserved STORR gene fusion in Papaver species that diverged 16.8 million years ago.</title>
        <authorList>
            <person name="Catania T."/>
        </authorList>
    </citation>
    <scope>NUCLEOTIDE SEQUENCE</scope>
    <source>
        <strain evidence="2">S-191538</strain>
    </source>
</reference>
<feature type="region of interest" description="Disordered" evidence="1">
    <location>
        <begin position="427"/>
        <end position="516"/>
    </location>
</feature>
<feature type="compositionally biased region" description="Low complexity" evidence="1">
    <location>
        <begin position="723"/>
        <end position="733"/>
    </location>
</feature>
<name>A0AA41VNG5_PAPNU</name>
<feature type="region of interest" description="Disordered" evidence="1">
    <location>
        <begin position="47"/>
        <end position="93"/>
    </location>
</feature>
<feature type="compositionally biased region" description="Basic and acidic residues" evidence="1">
    <location>
        <begin position="47"/>
        <end position="56"/>
    </location>
</feature>
<feature type="compositionally biased region" description="Basic and acidic residues" evidence="1">
    <location>
        <begin position="629"/>
        <end position="642"/>
    </location>
</feature>
<gene>
    <name evidence="2" type="ORF">MKW94_013301</name>
</gene>
<dbReference type="EMBL" id="JAJJMA010256861">
    <property type="protein sequence ID" value="MCL7044318.1"/>
    <property type="molecule type" value="Genomic_DNA"/>
</dbReference>
<sequence>MNSSVEDKLVGEVGGECNEASNSELEIPQKTLELVFEAQTRDVVLETTRNDEDAKDMVPVGHGNIGESSLVETTGKEHLKEENQIKERGENEYLNREIAQEVCARLENSGTSESREKHNKGEEGCDEEPFPISVGKDTVTESRQEAHTGEPFMETHMKLEPAESGFEPIADQLASSNEAIEITKNGTFIKENQGLENSNANENTEMQITKEEKASKIILEETNKEMTVSSETREIVPAKNEEGPDMNLHERHITSAPCVAEPTENMYAMVVESSSLELEDATATNSETTISATEDARALNSLAEDGSLFSTPLELVSKHIETTEAFLPNDQNVATMIDPSVADEVLPDDIPDKEERAKEHEGEHFESHVITAVCPPPEEVEHVKNDAPEENILKEGVKKLEEFNIHEKSREIQIPQQEGTQVFLAAAQETAEESGEATTGKINNASESFVEDESRMKTDPKHEAKACESETTESSKPEDIAKSGPEGLSADQSSVMETIGKEITAKPGPEGLSADQPSVMETLEKETTVNLEECYGIPQNFEKISEVGEKTNEEERSTEEYLRKATEAKTPTLQENQNGSTLEKNIIEEQKPREISEINGKTKEEEECGQYKESISKTKPSKPDLTLDSGRETSFDKREPLESKVPLTVQVEKDAKEEEKHSADEEEDEHIKEASGSDAPVMVEASADVDVKPAHKKSHNILSGVGSKVKHSIAKVKKAITGKSSSHKSSSPKQENGPAATA</sequence>
<feature type="compositionally biased region" description="Basic and acidic residues" evidence="1">
    <location>
        <begin position="452"/>
        <end position="481"/>
    </location>
</feature>
<dbReference type="PANTHER" id="PTHR35511:SF2">
    <property type="entry name" value="A-KINASE ANCHOR-LIKE PROTEIN"/>
    <property type="match status" value="1"/>
</dbReference>
<feature type="compositionally biased region" description="Basic and acidic residues" evidence="1">
    <location>
        <begin position="113"/>
        <end position="123"/>
    </location>
</feature>
<feature type="compositionally biased region" description="Basic and acidic residues" evidence="1">
    <location>
        <begin position="651"/>
        <end position="675"/>
    </location>
</feature>
<dbReference type="PANTHER" id="PTHR35511">
    <property type="entry name" value="A-KINASE ANCHOR-LIKE PROTEIN"/>
    <property type="match status" value="1"/>
</dbReference>
<feature type="compositionally biased region" description="Basic and acidic residues" evidence="1">
    <location>
        <begin position="585"/>
        <end position="604"/>
    </location>
</feature>
<dbReference type="Proteomes" id="UP001177140">
    <property type="component" value="Unassembled WGS sequence"/>
</dbReference>
<feature type="region of interest" description="Disordered" evidence="1">
    <location>
        <begin position="106"/>
        <end position="134"/>
    </location>
</feature>
<organism evidence="2 3">
    <name type="scientific">Papaver nudicaule</name>
    <name type="common">Iceland poppy</name>
    <dbReference type="NCBI Taxonomy" id="74823"/>
    <lineage>
        <taxon>Eukaryota</taxon>
        <taxon>Viridiplantae</taxon>
        <taxon>Streptophyta</taxon>
        <taxon>Embryophyta</taxon>
        <taxon>Tracheophyta</taxon>
        <taxon>Spermatophyta</taxon>
        <taxon>Magnoliopsida</taxon>
        <taxon>Ranunculales</taxon>
        <taxon>Papaveraceae</taxon>
        <taxon>Papaveroideae</taxon>
        <taxon>Papaver</taxon>
    </lineage>
</organism>
<accession>A0AA41VNG5</accession>
<dbReference type="AlphaFoldDB" id="A0AA41VNG5"/>
<feature type="compositionally biased region" description="Basic residues" evidence="1">
    <location>
        <begin position="708"/>
        <end position="720"/>
    </location>
</feature>
<feature type="compositionally biased region" description="Basic and acidic residues" evidence="1">
    <location>
        <begin position="1"/>
        <end position="10"/>
    </location>
</feature>
<feature type="compositionally biased region" description="Polar residues" evidence="1">
    <location>
        <begin position="194"/>
        <end position="207"/>
    </location>
</feature>
<keyword evidence="3" id="KW-1185">Reference proteome</keyword>
<feature type="compositionally biased region" description="Basic and acidic residues" evidence="1">
    <location>
        <begin position="74"/>
        <end position="93"/>
    </location>
</feature>
<feature type="region of interest" description="Disordered" evidence="1">
    <location>
        <begin position="1"/>
        <end position="24"/>
    </location>
</feature>
<feature type="compositionally biased region" description="Polar residues" evidence="1">
    <location>
        <begin position="569"/>
        <end position="583"/>
    </location>
</feature>
<feature type="region of interest" description="Disordered" evidence="1">
    <location>
        <begin position="567"/>
        <end position="742"/>
    </location>
</feature>
<evidence type="ECO:0000256" key="1">
    <source>
        <dbReference type="SAM" id="MobiDB-lite"/>
    </source>
</evidence>
<comment type="caution">
    <text evidence="2">The sequence shown here is derived from an EMBL/GenBank/DDBJ whole genome shotgun (WGS) entry which is preliminary data.</text>
</comment>
<protein>
    <submittedName>
        <fullName evidence="2">Uncharacterized protein</fullName>
    </submittedName>
</protein>
<evidence type="ECO:0000313" key="3">
    <source>
        <dbReference type="Proteomes" id="UP001177140"/>
    </source>
</evidence>
<feature type="region of interest" description="Disordered" evidence="1">
    <location>
        <begin position="193"/>
        <end position="213"/>
    </location>
</feature>
<evidence type="ECO:0000313" key="2">
    <source>
        <dbReference type="EMBL" id="MCL7044318.1"/>
    </source>
</evidence>